<comment type="similarity">
    <text evidence="6">Belongs to the ABC-4 integral membrane protein family.</text>
</comment>
<keyword evidence="5 7" id="KW-0472">Membrane</keyword>
<feature type="transmembrane region" description="Helical" evidence="7">
    <location>
        <begin position="332"/>
        <end position="354"/>
    </location>
</feature>
<feature type="domain" description="ABC3 transporter permease C-terminal" evidence="8">
    <location>
        <begin position="255"/>
        <end position="363"/>
    </location>
</feature>
<feature type="transmembrane region" description="Helical" evidence="7">
    <location>
        <begin position="298"/>
        <end position="320"/>
    </location>
</feature>
<evidence type="ECO:0000256" key="3">
    <source>
        <dbReference type="ARBA" id="ARBA00022692"/>
    </source>
</evidence>
<dbReference type="EMBL" id="JASJOU010000018">
    <property type="protein sequence ID" value="MDJ1505758.1"/>
    <property type="molecule type" value="Genomic_DNA"/>
</dbReference>
<comment type="subcellular location">
    <subcellularLocation>
        <location evidence="1">Cell membrane</location>
        <topology evidence="1">Multi-pass membrane protein</topology>
    </subcellularLocation>
</comment>
<dbReference type="GO" id="GO:0022857">
    <property type="term" value="F:transmembrane transporter activity"/>
    <property type="evidence" value="ECO:0007669"/>
    <property type="project" value="TreeGrafter"/>
</dbReference>
<comment type="caution">
    <text evidence="10">The sequence shown here is derived from an EMBL/GenBank/DDBJ whole genome shotgun (WGS) entry which is preliminary data.</text>
</comment>
<name>A0AAE3UJU9_9BACT</name>
<dbReference type="PANTHER" id="PTHR30572:SF4">
    <property type="entry name" value="ABC TRANSPORTER PERMEASE YTRF"/>
    <property type="match status" value="1"/>
</dbReference>
<protein>
    <submittedName>
        <fullName evidence="10">ABC transporter permease</fullName>
    </submittedName>
</protein>
<dbReference type="Pfam" id="PF12704">
    <property type="entry name" value="MacB_PCD"/>
    <property type="match status" value="1"/>
</dbReference>
<feature type="domain" description="MacB-like periplasmic core" evidence="9">
    <location>
        <begin position="1"/>
        <end position="212"/>
    </location>
</feature>
<dbReference type="AlphaFoldDB" id="A0AAE3UJU9"/>
<feature type="transmembrane region" description="Helical" evidence="7">
    <location>
        <begin position="245"/>
        <end position="272"/>
    </location>
</feature>
<dbReference type="Pfam" id="PF02687">
    <property type="entry name" value="FtsX"/>
    <property type="match status" value="1"/>
</dbReference>
<keyword evidence="11" id="KW-1185">Reference proteome</keyword>
<evidence type="ECO:0000256" key="1">
    <source>
        <dbReference type="ARBA" id="ARBA00004651"/>
    </source>
</evidence>
<evidence type="ECO:0000313" key="11">
    <source>
        <dbReference type="Proteomes" id="UP001232063"/>
    </source>
</evidence>
<gene>
    <name evidence="10" type="ORF">QNI22_34195</name>
</gene>
<keyword evidence="4 7" id="KW-1133">Transmembrane helix</keyword>
<evidence type="ECO:0000313" key="10">
    <source>
        <dbReference type="EMBL" id="MDJ1505758.1"/>
    </source>
</evidence>
<accession>A0AAE3UJU9</accession>
<dbReference type="InterPro" id="IPR025857">
    <property type="entry name" value="MacB_PCD"/>
</dbReference>
<evidence type="ECO:0000256" key="7">
    <source>
        <dbReference type="SAM" id="Phobius"/>
    </source>
</evidence>
<evidence type="ECO:0000256" key="6">
    <source>
        <dbReference type="ARBA" id="ARBA00038076"/>
    </source>
</evidence>
<dbReference type="PANTHER" id="PTHR30572">
    <property type="entry name" value="MEMBRANE COMPONENT OF TRANSPORTER-RELATED"/>
    <property type="match status" value="1"/>
</dbReference>
<dbReference type="GO" id="GO:0005886">
    <property type="term" value="C:plasma membrane"/>
    <property type="evidence" value="ECO:0007669"/>
    <property type="project" value="UniProtKB-SubCell"/>
</dbReference>
<dbReference type="RefSeq" id="WP_314518131.1">
    <property type="nucleotide sequence ID" value="NZ_JASJOU010000018.1"/>
</dbReference>
<evidence type="ECO:0000256" key="2">
    <source>
        <dbReference type="ARBA" id="ARBA00022475"/>
    </source>
</evidence>
<dbReference type="InterPro" id="IPR050250">
    <property type="entry name" value="Macrolide_Exporter_MacB"/>
</dbReference>
<sequence>MAAFAVLTILFNNLQNYAKDIGLNGQHVYILSFSSREYPTADSLQTDFTADEAILETVLQNYLRSIEGIRAFSFSSQAIPYQNGHPLLTVKTNTNQVSALWYEADKNYQNVLGLKLVEGEWFDNYKLGDALPLVAINQTLKEKLFPEQSPIGKKVSLGNANELAVVAAVVENYKTINDFSDYSEVIITQLKSRQITEEGVVLLKTNSDINQIGNLKKDLSALLTKKNVKILPFFSERKTNNTFSLIPLFFFAIVASYLIINIIIGLVGLIWLDVSKRKQEIGLRRAIGATKGSIGRQIVLESILICGIGLLIGAVVVLPFPIVGAFNINTSIFLLAIISSIVLILLLAIGCSAYPGFRIANLSVVEALKEN</sequence>
<evidence type="ECO:0000259" key="9">
    <source>
        <dbReference type="Pfam" id="PF12704"/>
    </source>
</evidence>
<evidence type="ECO:0000256" key="4">
    <source>
        <dbReference type="ARBA" id="ARBA00022989"/>
    </source>
</evidence>
<keyword evidence="3 7" id="KW-0812">Transmembrane</keyword>
<evidence type="ECO:0000259" key="8">
    <source>
        <dbReference type="Pfam" id="PF02687"/>
    </source>
</evidence>
<evidence type="ECO:0000256" key="5">
    <source>
        <dbReference type="ARBA" id="ARBA00023136"/>
    </source>
</evidence>
<dbReference type="Proteomes" id="UP001232063">
    <property type="component" value="Unassembled WGS sequence"/>
</dbReference>
<proteinExistence type="inferred from homology"/>
<reference evidence="10" key="1">
    <citation type="submission" date="2023-05" db="EMBL/GenBank/DDBJ databases">
        <authorList>
            <person name="Zhang X."/>
        </authorList>
    </citation>
    <scope>NUCLEOTIDE SEQUENCE</scope>
    <source>
        <strain evidence="10">BD1B2-1</strain>
    </source>
</reference>
<keyword evidence="2" id="KW-1003">Cell membrane</keyword>
<organism evidence="10 11">
    <name type="scientific">Xanthocytophaga agilis</name>
    <dbReference type="NCBI Taxonomy" id="3048010"/>
    <lineage>
        <taxon>Bacteria</taxon>
        <taxon>Pseudomonadati</taxon>
        <taxon>Bacteroidota</taxon>
        <taxon>Cytophagia</taxon>
        <taxon>Cytophagales</taxon>
        <taxon>Rhodocytophagaceae</taxon>
        <taxon>Xanthocytophaga</taxon>
    </lineage>
</organism>
<dbReference type="InterPro" id="IPR003838">
    <property type="entry name" value="ABC3_permease_C"/>
</dbReference>